<name>A0AA88SI63_CHASR</name>
<organism evidence="2 3">
    <name type="scientific">Channa striata</name>
    <name type="common">Snakehead murrel</name>
    <name type="synonym">Ophicephalus striatus</name>
    <dbReference type="NCBI Taxonomy" id="64152"/>
    <lineage>
        <taxon>Eukaryota</taxon>
        <taxon>Metazoa</taxon>
        <taxon>Chordata</taxon>
        <taxon>Craniata</taxon>
        <taxon>Vertebrata</taxon>
        <taxon>Euteleostomi</taxon>
        <taxon>Actinopterygii</taxon>
        <taxon>Neopterygii</taxon>
        <taxon>Teleostei</taxon>
        <taxon>Neoteleostei</taxon>
        <taxon>Acanthomorphata</taxon>
        <taxon>Anabantaria</taxon>
        <taxon>Anabantiformes</taxon>
        <taxon>Channoidei</taxon>
        <taxon>Channidae</taxon>
        <taxon>Channa</taxon>
    </lineage>
</organism>
<dbReference type="Proteomes" id="UP001187415">
    <property type="component" value="Unassembled WGS sequence"/>
</dbReference>
<dbReference type="AlphaFoldDB" id="A0AA88SI63"/>
<accession>A0AA88SI63</accession>
<evidence type="ECO:0000313" key="2">
    <source>
        <dbReference type="EMBL" id="KAK2832778.1"/>
    </source>
</evidence>
<gene>
    <name evidence="2" type="ORF">Q5P01_016667</name>
</gene>
<evidence type="ECO:0000313" key="3">
    <source>
        <dbReference type="Proteomes" id="UP001187415"/>
    </source>
</evidence>
<keyword evidence="3" id="KW-1185">Reference proteome</keyword>
<comment type="caution">
    <text evidence="2">The sequence shown here is derived from an EMBL/GenBank/DDBJ whole genome shotgun (WGS) entry which is preliminary data.</text>
</comment>
<evidence type="ECO:0000256" key="1">
    <source>
        <dbReference type="SAM" id="MobiDB-lite"/>
    </source>
</evidence>
<feature type="region of interest" description="Disordered" evidence="1">
    <location>
        <begin position="29"/>
        <end position="51"/>
    </location>
</feature>
<sequence length="95" mass="10882">MCRRERATTTGRCSCSGSHAEPGELRFVPLGTLGKRGGKKEPGPTDITTNPEEVKNLWLPKKKERERDSEREKREREMRCECRSGNACVYEEQRA</sequence>
<reference evidence="2" key="1">
    <citation type="submission" date="2023-07" db="EMBL/GenBank/DDBJ databases">
        <title>Chromosome-level Genome Assembly of Striped Snakehead (Channa striata).</title>
        <authorList>
            <person name="Liu H."/>
        </authorList>
    </citation>
    <scope>NUCLEOTIDE SEQUENCE</scope>
    <source>
        <strain evidence="2">Gz</strain>
        <tissue evidence="2">Muscle</tissue>
    </source>
</reference>
<dbReference type="EMBL" id="JAUPFM010000013">
    <property type="protein sequence ID" value="KAK2832778.1"/>
    <property type="molecule type" value="Genomic_DNA"/>
</dbReference>
<proteinExistence type="predicted"/>
<protein>
    <submittedName>
        <fullName evidence="2">Uncharacterized protein</fullName>
    </submittedName>
</protein>